<name>A0ABP8EIP8_9MICO</name>
<organism evidence="2 3">
    <name type="scientific">Brevibacterium daeguense</name>
    <dbReference type="NCBI Taxonomy" id="909936"/>
    <lineage>
        <taxon>Bacteria</taxon>
        <taxon>Bacillati</taxon>
        <taxon>Actinomycetota</taxon>
        <taxon>Actinomycetes</taxon>
        <taxon>Micrococcales</taxon>
        <taxon>Brevibacteriaceae</taxon>
        <taxon>Brevibacterium</taxon>
    </lineage>
</organism>
<keyword evidence="3" id="KW-1185">Reference proteome</keyword>
<evidence type="ECO:0000313" key="3">
    <source>
        <dbReference type="Proteomes" id="UP001501586"/>
    </source>
</evidence>
<comment type="caution">
    <text evidence="2">The sequence shown here is derived from an EMBL/GenBank/DDBJ whole genome shotgun (WGS) entry which is preliminary data.</text>
</comment>
<evidence type="ECO:0000256" key="1">
    <source>
        <dbReference type="SAM" id="MobiDB-lite"/>
    </source>
</evidence>
<dbReference type="RefSeq" id="WP_236863916.1">
    <property type="nucleotide sequence ID" value="NZ_BAABAZ010000005.1"/>
</dbReference>
<evidence type="ECO:0000313" key="2">
    <source>
        <dbReference type="EMBL" id="GAA4283833.1"/>
    </source>
</evidence>
<dbReference type="Proteomes" id="UP001501586">
    <property type="component" value="Unassembled WGS sequence"/>
</dbReference>
<protein>
    <recommendedName>
        <fullName evidence="4">SPOR domain-containing protein</fullName>
    </recommendedName>
</protein>
<reference evidence="3" key="1">
    <citation type="journal article" date="2019" name="Int. J. Syst. Evol. Microbiol.">
        <title>The Global Catalogue of Microorganisms (GCM) 10K type strain sequencing project: providing services to taxonomists for standard genome sequencing and annotation.</title>
        <authorList>
            <consortium name="The Broad Institute Genomics Platform"/>
            <consortium name="The Broad Institute Genome Sequencing Center for Infectious Disease"/>
            <person name="Wu L."/>
            <person name="Ma J."/>
        </authorList>
    </citation>
    <scope>NUCLEOTIDE SEQUENCE [LARGE SCALE GENOMIC DNA]</scope>
    <source>
        <strain evidence="3">JCM 17458</strain>
    </source>
</reference>
<sequence>MADEQSASPEKYWYNTKTKQVEKGPQSTWEHRMGPYDTEAQARAALDRAASRSAEWDAEDREWNS</sequence>
<dbReference type="EMBL" id="BAABAZ010000005">
    <property type="protein sequence ID" value="GAA4283833.1"/>
    <property type="molecule type" value="Genomic_DNA"/>
</dbReference>
<feature type="compositionally biased region" description="Acidic residues" evidence="1">
    <location>
        <begin position="56"/>
        <end position="65"/>
    </location>
</feature>
<accession>A0ABP8EIP8</accession>
<proteinExistence type="predicted"/>
<feature type="region of interest" description="Disordered" evidence="1">
    <location>
        <begin position="1"/>
        <end position="65"/>
    </location>
</feature>
<evidence type="ECO:0008006" key="4">
    <source>
        <dbReference type="Google" id="ProtNLM"/>
    </source>
</evidence>
<gene>
    <name evidence="2" type="ORF">GCM10022261_13640</name>
</gene>